<dbReference type="PRINTS" id="PR00507">
    <property type="entry name" value="N12N6MTFRASE"/>
</dbReference>
<comment type="caution">
    <text evidence="4">The sequence shown here is derived from an EMBL/GenBank/DDBJ whole genome shotgun (WGS) entry which is preliminary data.</text>
</comment>
<evidence type="ECO:0000313" key="4">
    <source>
        <dbReference type="EMBL" id="GIP60622.1"/>
    </source>
</evidence>
<dbReference type="SUPFAM" id="SSF53335">
    <property type="entry name" value="S-adenosyl-L-methionine-dependent methyltransferases"/>
    <property type="match status" value="1"/>
</dbReference>
<dbReference type="SMART" id="SM00487">
    <property type="entry name" value="DEXDc"/>
    <property type="match status" value="1"/>
</dbReference>
<feature type="compositionally biased region" description="Low complexity" evidence="2">
    <location>
        <begin position="231"/>
        <end position="240"/>
    </location>
</feature>
<name>A0ABQ4MXH3_9BACL</name>
<dbReference type="PANTHER" id="PTHR41313">
    <property type="entry name" value="ADENINE-SPECIFIC METHYLTRANSFERASE"/>
    <property type="match status" value="1"/>
</dbReference>
<gene>
    <name evidence="4" type="ORF">J15TS10_44360</name>
</gene>
<evidence type="ECO:0000313" key="5">
    <source>
        <dbReference type="Proteomes" id="UP000681290"/>
    </source>
</evidence>
<dbReference type="Proteomes" id="UP000681290">
    <property type="component" value="Unassembled WGS sequence"/>
</dbReference>
<evidence type="ECO:0000256" key="1">
    <source>
        <dbReference type="SAM" id="Coils"/>
    </source>
</evidence>
<reference evidence="4 5" key="1">
    <citation type="submission" date="2021-03" db="EMBL/GenBank/DDBJ databases">
        <title>Antimicrobial resistance genes in bacteria isolated from Japanese honey, and their potential for conferring macrolide and lincosamide resistance in the American foulbrood pathogen Paenibacillus larvae.</title>
        <authorList>
            <person name="Okamoto M."/>
            <person name="Kumagai M."/>
            <person name="Kanamori H."/>
            <person name="Takamatsu D."/>
        </authorList>
    </citation>
    <scope>NUCLEOTIDE SEQUENCE [LARGE SCALE GENOMIC DNA]</scope>
    <source>
        <strain evidence="4 5">J15TS10</strain>
    </source>
</reference>
<evidence type="ECO:0000256" key="2">
    <source>
        <dbReference type="SAM" id="MobiDB-lite"/>
    </source>
</evidence>
<feature type="region of interest" description="Disordered" evidence="2">
    <location>
        <begin position="1954"/>
        <end position="1979"/>
    </location>
</feature>
<feature type="region of interest" description="Disordered" evidence="2">
    <location>
        <begin position="306"/>
        <end position="368"/>
    </location>
</feature>
<dbReference type="Gene3D" id="3.40.50.300">
    <property type="entry name" value="P-loop containing nucleotide triphosphate hydrolases"/>
    <property type="match status" value="2"/>
</dbReference>
<dbReference type="Pfam" id="PF04851">
    <property type="entry name" value="ResIII"/>
    <property type="match status" value="1"/>
</dbReference>
<accession>A0ABQ4MXH3</accession>
<dbReference type="InterPro" id="IPR014001">
    <property type="entry name" value="Helicase_ATP-bd"/>
</dbReference>
<feature type="domain" description="Helicase C-terminal" evidence="3">
    <location>
        <begin position="1554"/>
        <end position="1722"/>
    </location>
</feature>
<dbReference type="InterPro" id="IPR006935">
    <property type="entry name" value="Helicase/UvrB_N"/>
</dbReference>
<dbReference type="SMART" id="SM00490">
    <property type="entry name" value="HELICc"/>
    <property type="match status" value="1"/>
</dbReference>
<dbReference type="InterPro" id="IPR029063">
    <property type="entry name" value="SAM-dependent_MTases_sf"/>
</dbReference>
<proteinExistence type="predicted"/>
<dbReference type="SUPFAM" id="SSF52540">
    <property type="entry name" value="P-loop containing nucleoside triphosphate hydrolases"/>
    <property type="match status" value="2"/>
</dbReference>
<dbReference type="InterPro" id="IPR052933">
    <property type="entry name" value="DNA_Protect_Modify"/>
</dbReference>
<feature type="compositionally biased region" description="Basic and acidic residues" evidence="2">
    <location>
        <begin position="1969"/>
        <end position="1979"/>
    </location>
</feature>
<keyword evidence="1" id="KW-0175">Coiled coil</keyword>
<keyword evidence="5" id="KW-1185">Reference proteome</keyword>
<feature type="compositionally biased region" description="Polar residues" evidence="2">
    <location>
        <begin position="338"/>
        <end position="347"/>
    </location>
</feature>
<sequence length="1979" mass="224809">MYVRSLFAPGQSELTLDEDLLIGYEPYRNVLHLWTGPATEPTAQSFYDWEVIAGHINSMIVLNEFDPARKTEPSVQQQTLFMEQAEADTASAFVWPQAVIDAILQQGSGFANSKYRIALHFQQSLSEKENAEFLKREYGTGGRAPVLIGTDIYEHHDSKGITLTRRSMTDQEQKLVLPWMKVQKRIGELLAAGRYLNRLETERLPTFAEQQEERRRQMAEEATARERLEQEQPSSSQQSETMERKQARYAYAPGDTVFFGADEYEILLVENGNVMLRDVHFPLFTKELERRDFERILRENPLNDHLLTDEQGVETEAEEPAEKETELELSDGDEPKSASASLQLTEQVSDEAHNEEAPSAPSAVEDVRSVAPQTTAVNYRITDDQLGHGGAKVKYGFNVAAIRLLKQLELEGRQATADEQVVLARYVGWGGIPQVFDEANAQWTAEYAELQSLLEPDEYASARASTLNAHYTSPVVIKAIYGCLERMGFRNGNILEPSCGIGNFFGLVPESFQDSQLFGVELDSITGRIAKQLYPQATIAISGYEETALPDSFFDLAIGNVPFGGYGVADKRYDKHKFLIHDYFFAKTLDKVRPGGIIAFITSKGTMDKQNPAVRKYIAERAELLGAVRLPNNAFQSNAGTEVTADILFLQKRDRMVTVTEQSVEWIGLAETAEGVPINAYFATHPDMVLGTMAFDDRMYGNRQETTCNPYPDANLSELLGEALTNIHADWVEFEREVMPDEEDTSLPADPTVRNFSYTLVDGQLYYRENSRMHRVDTSATAAGRIKGMIRLRDTVRELIEYQTEDYSDEEIREQQRKLNAQYDRFTAQYGLINSRANSLAFADDSAYFLLCSLEVLDEEGKLLRKADMFTKRTIRQRTTVRHVETAEEALGVSIGEKARVDLPYMQELTGMTTEQLVQELRGVIFPNPERLDEKGQPVFETADAYLSGNVRDKLLIARRAAEMDAERYGENVKALEAVQPKDLDASEIDVRLGATWLPPEVIREFIFELVDTPYMFRQSIDVLYSEYTAAWNVRGKSNDRSNNIKANVTFGTNRVNAYKILEDTLNLRDVRIFDTMLENGVEKRVLNKQETAIAQQKQEMLKEAFRDWIWKDPQRRERLTRLYNDRFNAIRPREYDGSHIRFTGMNPEIRLRQHQVNAVARALYGGNSLFAHCVGAGKTFAMTAAAMESKHLGLCSKSMFVVPNHLTEQWAAEFLQLYPSANILVATKKDFETKNRKKFCARIATGDYDAIIIGHSQFEKIPISMERQRQQLEEQIYEITSGIRELKEAKGERYAIKQLEKTRKTLQTKLAKLNDTSRKDDVVTFEELGVDRLFVDEADSYKNLFLYTKMRNVAGLSQTEAQKSSDMFAKCRYLDELTGGRGIIFATGTPISNSITEMYTMQRYLQYERLRKQGLQHFDSWASTFGETVTAIELAPEGTGYRAKTRFARFYNLPELMNMFKEVADIQTADMLQLPVPKSHFHNVAVPPSDFQREMVADLAHRAERVRAKEVEPHEDNMLKITNDGRKLALDQRLANPMLPDDEGSKVSVCADNVFRLWKEHEEKRLAQLVFCDLSIPKQDGTFNVYDELRRKLTEKGVPTEEIAYIHDANTEVKKKELFAKVRTGQIRILLGSTFKMGAGTNVQTKLIALHDLDCPWRPRDLEQRSGRIIRQGNENSEVHIFRYVTENTFDAYLYQTLENKQRFISQIMTSKSPVRSAEDIDEAALSYAEVKALATGNPYIKEKMDLDIQVSKLKLLKANHLSQRYALEDRLLKVLPQQVKSTEDRIAGYEQDVALYLRSKSAVPEGTDESKFPGMVIKDFTYTERAAAGAALLEACKGMTSSEPQEAGSYLGFSLWLSFDSFHKEYKATLRGALDHTISLGMDAGGNITRLNNMLADLPAKLEHSRQQLSTLLQQMETAKEQVEAPFEKEQELLTKSARLAELNALLNMDKRENEAVDSVPDEEPEAPERRVVGRGR</sequence>
<evidence type="ECO:0000259" key="3">
    <source>
        <dbReference type="PROSITE" id="PS51194"/>
    </source>
</evidence>
<dbReference type="InterPro" id="IPR001650">
    <property type="entry name" value="Helicase_C-like"/>
</dbReference>
<organism evidence="4 5">
    <name type="scientific">Paenibacillus woosongensis</name>
    <dbReference type="NCBI Taxonomy" id="307580"/>
    <lineage>
        <taxon>Bacteria</taxon>
        <taxon>Bacillati</taxon>
        <taxon>Bacillota</taxon>
        <taxon>Bacilli</taxon>
        <taxon>Bacillales</taxon>
        <taxon>Paenibacillaceae</taxon>
        <taxon>Paenibacillus</taxon>
    </lineage>
</organism>
<dbReference type="PANTHER" id="PTHR41313:SF1">
    <property type="entry name" value="DNA METHYLASE ADENINE-SPECIFIC DOMAIN-CONTAINING PROTEIN"/>
    <property type="match status" value="1"/>
</dbReference>
<dbReference type="Gene3D" id="3.40.50.150">
    <property type="entry name" value="Vaccinia Virus protein VP39"/>
    <property type="match status" value="1"/>
</dbReference>
<feature type="coiled-coil region" evidence="1">
    <location>
        <begin position="1270"/>
        <end position="1317"/>
    </location>
</feature>
<feature type="region of interest" description="Disordered" evidence="2">
    <location>
        <begin position="206"/>
        <end position="246"/>
    </location>
</feature>
<dbReference type="InterPro" id="IPR027417">
    <property type="entry name" value="P-loop_NTPase"/>
</dbReference>
<feature type="compositionally biased region" description="Basic and acidic residues" evidence="2">
    <location>
        <begin position="211"/>
        <end position="230"/>
    </location>
</feature>
<dbReference type="EMBL" id="BOSM01000010">
    <property type="protein sequence ID" value="GIP60622.1"/>
    <property type="molecule type" value="Genomic_DNA"/>
</dbReference>
<protein>
    <recommendedName>
        <fullName evidence="3">Helicase C-terminal domain-containing protein</fullName>
    </recommendedName>
</protein>
<dbReference type="PROSITE" id="PS51194">
    <property type="entry name" value="HELICASE_CTER"/>
    <property type="match status" value="1"/>
</dbReference>
<dbReference type="Pfam" id="PF00271">
    <property type="entry name" value="Helicase_C"/>
    <property type="match status" value="1"/>
</dbReference>